<gene>
    <name evidence="1" type="ORF">BDN70DRAFT_877203</name>
</gene>
<keyword evidence="2" id="KW-1185">Reference proteome</keyword>
<dbReference type="AlphaFoldDB" id="A0A9P5Z455"/>
<sequence length="101" mass="11847">MVQKGVDLGAVDLLDNIIDPTAIRKSFKNRKGTLKYEFQLPYNWCILANKIVNLLCKPVSLGVEFFEYQIIDEFLDPWRRLVRYLEGLKLIIIGYINDQRL</sequence>
<evidence type="ECO:0000313" key="1">
    <source>
        <dbReference type="EMBL" id="KAF9480767.1"/>
    </source>
</evidence>
<organism evidence="1 2">
    <name type="scientific">Pholiota conissans</name>
    <dbReference type="NCBI Taxonomy" id="109636"/>
    <lineage>
        <taxon>Eukaryota</taxon>
        <taxon>Fungi</taxon>
        <taxon>Dikarya</taxon>
        <taxon>Basidiomycota</taxon>
        <taxon>Agaricomycotina</taxon>
        <taxon>Agaricomycetes</taxon>
        <taxon>Agaricomycetidae</taxon>
        <taxon>Agaricales</taxon>
        <taxon>Agaricineae</taxon>
        <taxon>Strophariaceae</taxon>
        <taxon>Pholiota</taxon>
    </lineage>
</organism>
<reference evidence="1" key="1">
    <citation type="submission" date="2020-11" db="EMBL/GenBank/DDBJ databases">
        <authorList>
            <consortium name="DOE Joint Genome Institute"/>
            <person name="Ahrendt S."/>
            <person name="Riley R."/>
            <person name="Andreopoulos W."/>
            <person name="Labutti K."/>
            <person name="Pangilinan J."/>
            <person name="Ruiz-Duenas F.J."/>
            <person name="Barrasa J.M."/>
            <person name="Sanchez-Garcia M."/>
            <person name="Camarero S."/>
            <person name="Miyauchi S."/>
            <person name="Serrano A."/>
            <person name="Linde D."/>
            <person name="Babiker R."/>
            <person name="Drula E."/>
            <person name="Ayuso-Fernandez I."/>
            <person name="Pacheco R."/>
            <person name="Padilla G."/>
            <person name="Ferreira P."/>
            <person name="Barriuso J."/>
            <person name="Kellner H."/>
            <person name="Castanera R."/>
            <person name="Alfaro M."/>
            <person name="Ramirez L."/>
            <person name="Pisabarro A.G."/>
            <person name="Kuo A."/>
            <person name="Tritt A."/>
            <person name="Lipzen A."/>
            <person name="He G."/>
            <person name="Yan M."/>
            <person name="Ng V."/>
            <person name="Cullen D."/>
            <person name="Martin F."/>
            <person name="Rosso M.-N."/>
            <person name="Henrissat B."/>
            <person name="Hibbett D."/>
            <person name="Martinez A.T."/>
            <person name="Grigoriev I.V."/>
        </authorList>
    </citation>
    <scope>NUCLEOTIDE SEQUENCE</scope>
    <source>
        <strain evidence="1">CIRM-BRFM 674</strain>
    </source>
</reference>
<proteinExistence type="predicted"/>
<comment type="caution">
    <text evidence="1">The sequence shown here is derived from an EMBL/GenBank/DDBJ whole genome shotgun (WGS) entry which is preliminary data.</text>
</comment>
<name>A0A9P5Z455_9AGAR</name>
<dbReference type="EMBL" id="MU155189">
    <property type="protein sequence ID" value="KAF9480767.1"/>
    <property type="molecule type" value="Genomic_DNA"/>
</dbReference>
<dbReference type="Proteomes" id="UP000807469">
    <property type="component" value="Unassembled WGS sequence"/>
</dbReference>
<evidence type="ECO:0000313" key="2">
    <source>
        <dbReference type="Proteomes" id="UP000807469"/>
    </source>
</evidence>
<accession>A0A9P5Z455</accession>
<protein>
    <submittedName>
        <fullName evidence="1">Uncharacterized protein</fullName>
    </submittedName>
</protein>